<protein>
    <recommendedName>
        <fullName evidence="3">Phage protein</fullName>
    </recommendedName>
</protein>
<sequence>MPVVAQKNPTFSDIAKRLDPNGKVDIIVETLKNTNEILEDAVVLEGNLPTGNKTTMRSGLPSVAWRMINQGVQPSKSTTVQQTDNCGNLEAYAEIDKDLADLNGNTASYRVSEDSAFLEAMNQQMANTLFYGDTSKNPERFLGLAPRFNTLDVKKAASAENVIDAKGTASGKLSSIWLMCWGAQTVHCFYPKGSKAGFVHTDKGQVTLQDGKGGNFEGYRSHYKWSIGLSVRDWRYVVRIANIDLATITDDALIEAMVSAVESLPNQNLGKPVFYVNKNVRKRLRNAIRRADNVHLGIREVAGKKVVDFDEIPVRRSDALVNTETRVV</sequence>
<reference evidence="1 2" key="1">
    <citation type="submission" date="2016-12" db="EMBL/GenBank/DDBJ databases">
        <authorList>
            <person name="Song W.-J."/>
            <person name="Kurnit D.M."/>
        </authorList>
    </citation>
    <scope>NUCLEOTIDE SEQUENCE [LARGE SCALE GENOMIC DNA]</scope>
    <source>
        <strain evidence="1 2">DSM 11393</strain>
    </source>
</reference>
<name>A0A1M7T7Z0_9BACT</name>
<dbReference type="STRING" id="1121455.SAMN02745728_01699"/>
<dbReference type="InterPro" id="IPR048813">
    <property type="entry name" value="GP7-like"/>
</dbReference>
<keyword evidence="2" id="KW-1185">Reference proteome</keyword>
<gene>
    <name evidence="1" type="ORF">SAMN02745728_01699</name>
</gene>
<proteinExistence type="predicted"/>
<dbReference type="Proteomes" id="UP000186469">
    <property type="component" value="Unassembled WGS sequence"/>
</dbReference>
<accession>A0A1M7T7Z0</accession>
<dbReference type="Pfam" id="PF20911">
    <property type="entry name" value="GP7"/>
    <property type="match status" value="1"/>
</dbReference>
<dbReference type="EMBL" id="FRDI01000008">
    <property type="protein sequence ID" value="SHN66840.1"/>
    <property type="molecule type" value="Genomic_DNA"/>
</dbReference>
<dbReference type="NCBIfam" id="NF045672">
    <property type="entry name" value="MCP_gp7_epsi_15"/>
    <property type="match status" value="1"/>
</dbReference>
<dbReference type="AlphaFoldDB" id="A0A1M7T7Z0"/>
<dbReference type="OrthoDB" id="1630256at2"/>
<evidence type="ECO:0008006" key="3">
    <source>
        <dbReference type="Google" id="ProtNLM"/>
    </source>
</evidence>
<evidence type="ECO:0000313" key="2">
    <source>
        <dbReference type="Proteomes" id="UP000186469"/>
    </source>
</evidence>
<evidence type="ECO:0000313" key="1">
    <source>
        <dbReference type="EMBL" id="SHN66840.1"/>
    </source>
</evidence>
<organism evidence="1 2">
    <name type="scientific">Desulfovibrio litoralis DSM 11393</name>
    <dbReference type="NCBI Taxonomy" id="1121455"/>
    <lineage>
        <taxon>Bacteria</taxon>
        <taxon>Pseudomonadati</taxon>
        <taxon>Thermodesulfobacteriota</taxon>
        <taxon>Desulfovibrionia</taxon>
        <taxon>Desulfovibrionales</taxon>
        <taxon>Desulfovibrionaceae</taxon>
        <taxon>Desulfovibrio</taxon>
    </lineage>
</organism>
<dbReference type="RefSeq" id="WP_072697391.1">
    <property type="nucleotide sequence ID" value="NZ_FRDI01000008.1"/>
</dbReference>